<keyword evidence="1" id="KW-0472">Membrane</keyword>
<comment type="caution">
    <text evidence="2">The sequence shown here is derived from an EMBL/GenBank/DDBJ whole genome shotgun (WGS) entry which is preliminary data.</text>
</comment>
<name>A0AAV5UFU2_9BILA</name>
<dbReference type="AlphaFoldDB" id="A0AAV5UFU2"/>
<protein>
    <submittedName>
        <fullName evidence="2">Uncharacterized protein</fullName>
    </submittedName>
</protein>
<sequence length="154" mass="17130">LVIALFYRFISVLLASHSHFFPIGMAAYIVLFLLGILLSVSEGKQIRVEVRGDSACSLANKAGTWAMLELFLDKTQRAVNYFDGQYGAIELGGDFEVDEGKVVTPRVKVTHNCFSSKHEASFIIILDSTGDTKEIRLPAIIDLKDLTHYSFTRV</sequence>
<evidence type="ECO:0000313" key="2">
    <source>
        <dbReference type="EMBL" id="GMT05782.1"/>
    </source>
</evidence>
<feature type="transmembrane region" description="Helical" evidence="1">
    <location>
        <begin position="20"/>
        <end position="41"/>
    </location>
</feature>
<organism evidence="2 3">
    <name type="scientific">Pristionchus entomophagus</name>
    <dbReference type="NCBI Taxonomy" id="358040"/>
    <lineage>
        <taxon>Eukaryota</taxon>
        <taxon>Metazoa</taxon>
        <taxon>Ecdysozoa</taxon>
        <taxon>Nematoda</taxon>
        <taxon>Chromadorea</taxon>
        <taxon>Rhabditida</taxon>
        <taxon>Rhabditina</taxon>
        <taxon>Diplogasteromorpha</taxon>
        <taxon>Diplogasteroidea</taxon>
        <taxon>Neodiplogasteridae</taxon>
        <taxon>Pristionchus</taxon>
    </lineage>
</organism>
<feature type="non-terminal residue" evidence="2">
    <location>
        <position position="1"/>
    </location>
</feature>
<proteinExistence type="predicted"/>
<dbReference type="EMBL" id="BTSX01000006">
    <property type="protein sequence ID" value="GMT05782.1"/>
    <property type="molecule type" value="Genomic_DNA"/>
</dbReference>
<keyword evidence="3" id="KW-1185">Reference proteome</keyword>
<keyword evidence="1" id="KW-0812">Transmembrane</keyword>
<dbReference type="Proteomes" id="UP001432027">
    <property type="component" value="Unassembled WGS sequence"/>
</dbReference>
<keyword evidence="1" id="KW-1133">Transmembrane helix</keyword>
<gene>
    <name evidence="2" type="ORF">PENTCL1PPCAC_27956</name>
</gene>
<reference evidence="2" key="1">
    <citation type="submission" date="2023-10" db="EMBL/GenBank/DDBJ databases">
        <title>Genome assembly of Pristionchus species.</title>
        <authorList>
            <person name="Yoshida K."/>
            <person name="Sommer R.J."/>
        </authorList>
    </citation>
    <scope>NUCLEOTIDE SEQUENCE</scope>
    <source>
        <strain evidence="2">RS0144</strain>
    </source>
</reference>
<evidence type="ECO:0000313" key="3">
    <source>
        <dbReference type="Proteomes" id="UP001432027"/>
    </source>
</evidence>
<accession>A0AAV5UFU2</accession>
<evidence type="ECO:0000256" key="1">
    <source>
        <dbReference type="SAM" id="Phobius"/>
    </source>
</evidence>